<accession>A0AB73U4Q5</accession>
<dbReference type="InterPro" id="IPR022742">
    <property type="entry name" value="Hydrolase_4"/>
</dbReference>
<gene>
    <name evidence="2" type="ORF">FJK96_16470</name>
</gene>
<dbReference type="Gene3D" id="3.40.50.1820">
    <property type="entry name" value="alpha/beta hydrolase"/>
    <property type="match status" value="2"/>
</dbReference>
<sequence length="413" mass="43186">MSRNIDRKWGAIAGVMIVAGALVGCSSPQLPPDRVRMNFQVSTDSQGTYDVPSHLPDGNRGDLIASASQGADMGLGASDRVTLLYRSVNSRGQDVVVSGVLLIPQGDVPAGGWPLISWAHGTVGIADRCAPSHSPTMGGEFNGEYVKSLLHAGYAVAATDYIGLGTPGDHTYMGSIDQGNAVADVVPAARQIYPHLSENWFVIGHSQGGAAALSATRAGVEGQLPHGLKAVIAIGPGNSAESALQAVIDGTDTDPFAPALDLFVLIGAAAADQNIHLEQILSPQGQQIVDKVRNSTCLADLLNNTRNLPGADIFLHDSRTIAELSKRLGIYGNPDNGPTNGPVLVITGDADTIVPTAGTLKLIDSLRRKGSEIDELILPGQGHIQPLYDSFCEQQRFLAAHSGPPAPQTCPRR</sequence>
<dbReference type="PANTHER" id="PTHR34853">
    <property type="match status" value="1"/>
</dbReference>
<evidence type="ECO:0000259" key="1">
    <source>
        <dbReference type="Pfam" id="PF12146"/>
    </source>
</evidence>
<evidence type="ECO:0000313" key="2">
    <source>
        <dbReference type="EMBL" id="QDF71585.1"/>
    </source>
</evidence>
<dbReference type="InterPro" id="IPR005152">
    <property type="entry name" value="Lipase_secreted"/>
</dbReference>
<reference evidence="2 3" key="1">
    <citation type="submission" date="2019-06" db="EMBL/GenBank/DDBJ databases">
        <title>Whole geneome sequnce of Mycobacteroides chelonae M77 isolated from bovine milk from Meghalaya, India.</title>
        <authorList>
            <person name="Vise E."/>
            <person name="Das S."/>
            <person name="Garg A."/>
            <person name="Ghatak S."/>
            <person name="Shakuntala I."/>
            <person name="Milton A.A.P."/>
            <person name="Karam A."/>
            <person name="Sanjukta R."/>
            <person name="Puro K."/>
            <person name="Sen A."/>
        </authorList>
    </citation>
    <scope>NUCLEOTIDE SEQUENCE [LARGE SCALE GENOMIC DNA]</scope>
    <source>
        <strain evidence="2 3">M77</strain>
    </source>
</reference>
<dbReference type="AlphaFoldDB" id="A0AB73U4Q5"/>
<dbReference type="PANTHER" id="PTHR34853:SF1">
    <property type="entry name" value="LIPASE 5"/>
    <property type="match status" value="1"/>
</dbReference>
<protein>
    <submittedName>
        <fullName evidence="2">Lipase</fullName>
    </submittedName>
</protein>
<dbReference type="EMBL" id="CP041150">
    <property type="protein sequence ID" value="QDF71585.1"/>
    <property type="molecule type" value="Genomic_DNA"/>
</dbReference>
<evidence type="ECO:0000313" key="3">
    <source>
        <dbReference type="Proteomes" id="UP000317728"/>
    </source>
</evidence>
<name>A0AB73U4Q5_MYCCH</name>
<dbReference type="GO" id="GO:0004806">
    <property type="term" value="F:triacylglycerol lipase activity"/>
    <property type="evidence" value="ECO:0007669"/>
    <property type="project" value="InterPro"/>
</dbReference>
<dbReference type="PIRSF" id="PIRSF029171">
    <property type="entry name" value="Esterase_LipA"/>
    <property type="match status" value="1"/>
</dbReference>
<dbReference type="InterPro" id="IPR029058">
    <property type="entry name" value="AB_hydrolase_fold"/>
</dbReference>
<organism evidence="2 3">
    <name type="scientific">Mycobacteroides chelonae</name>
    <name type="common">Mycobacterium chelonae</name>
    <dbReference type="NCBI Taxonomy" id="1774"/>
    <lineage>
        <taxon>Bacteria</taxon>
        <taxon>Bacillati</taxon>
        <taxon>Actinomycetota</taxon>
        <taxon>Actinomycetes</taxon>
        <taxon>Mycobacteriales</taxon>
        <taxon>Mycobacteriaceae</taxon>
        <taxon>Mycobacteroides</taxon>
    </lineage>
</organism>
<feature type="domain" description="Serine aminopeptidase S33" evidence="1">
    <location>
        <begin position="144"/>
        <end position="372"/>
    </location>
</feature>
<dbReference type="Pfam" id="PF12146">
    <property type="entry name" value="Hydrolase_4"/>
    <property type="match status" value="1"/>
</dbReference>
<proteinExistence type="predicted"/>
<dbReference type="GO" id="GO:0016042">
    <property type="term" value="P:lipid catabolic process"/>
    <property type="evidence" value="ECO:0007669"/>
    <property type="project" value="InterPro"/>
</dbReference>
<dbReference type="PROSITE" id="PS51257">
    <property type="entry name" value="PROKAR_LIPOPROTEIN"/>
    <property type="match status" value="1"/>
</dbReference>
<dbReference type="SUPFAM" id="SSF53474">
    <property type="entry name" value="alpha/beta-Hydrolases"/>
    <property type="match status" value="1"/>
</dbReference>
<dbReference type="Proteomes" id="UP000317728">
    <property type="component" value="Chromosome"/>
</dbReference>